<reference evidence="2" key="1">
    <citation type="journal article" date="2013" name="Nature">
        <title>Pan genome of the phytoplankton Emiliania underpins its global distribution.</title>
        <authorList>
            <person name="Read B.A."/>
            <person name="Kegel J."/>
            <person name="Klute M.J."/>
            <person name="Kuo A."/>
            <person name="Lefebvre S.C."/>
            <person name="Maumus F."/>
            <person name="Mayer C."/>
            <person name="Miller J."/>
            <person name="Monier A."/>
            <person name="Salamov A."/>
            <person name="Young J."/>
            <person name="Aguilar M."/>
            <person name="Claverie J.M."/>
            <person name="Frickenhaus S."/>
            <person name="Gonzalez K."/>
            <person name="Herman E.K."/>
            <person name="Lin Y.C."/>
            <person name="Napier J."/>
            <person name="Ogata H."/>
            <person name="Sarno A.F."/>
            <person name="Shmutz J."/>
            <person name="Schroeder D."/>
            <person name="de Vargas C."/>
            <person name="Verret F."/>
            <person name="von Dassow P."/>
            <person name="Valentin K."/>
            <person name="Van de Peer Y."/>
            <person name="Wheeler G."/>
            <person name="Dacks J.B."/>
            <person name="Delwiche C.F."/>
            <person name="Dyhrman S.T."/>
            <person name="Glockner G."/>
            <person name="John U."/>
            <person name="Richards T."/>
            <person name="Worden A.Z."/>
            <person name="Zhang X."/>
            <person name="Grigoriev I.V."/>
            <person name="Allen A.E."/>
            <person name="Bidle K."/>
            <person name="Borodovsky M."/>
            <person name="Bowler C."/>
            <person name="Brownlee C."/>
            <person name="Cock J.M."/>
            <person name="Elias M."/>
            <person name="Gladyshev V.N."/>
            <person name="Groth M."/>
            <person name="Guda C."/>
            <person name="Hadaegh A."/>
            <person name="Iglesias-Rodriguez M.D."/>
            <person name="Jenkins J."/>
            <person name="Jones B.M."/>
            <person name="Lawson T."/>
            <person name="Leese F."/>
            <person name="Lindquist E."/>
            <person name="Lobanov A."/>
            <person name="Lomsadze A."/>
            <person name="Malik S.B."/>
            <person name="Marsh M.E."/>
            <person name="Mackinder L."/>
            <person name="Mock T."/>
            <person name="Mueller-Roeber B."/>
            <person name="Pagarete A."/>
            <person name="Parker M."/>
            <person name="Probert I."/>
            <person name="Quesneville H."/>
            <person name="Raines C."/>
            <person name="Rensing S.A."/>
            <person name="Riano-Pachon D.M."/>
            <person name="Richier S."/>
            <person name="Rokitta S."/>
            <person name="Shiraiwa Y."/>
            <person name="Soanes D.M."/>
            <person name="van der Giezen M."/>
            <person name="Wahlund T.M."/>
            <person name="Williams B."/>
            <person name="Wilson W."/>
            <person name="Wolfe G."/>
            <person name="Wurch L.L."/>
        </authorList>
    </citation>
    <scope>NUCLEOTIDE SEQUENCE</scope>
</reference>
<dbReference type="HOGENOM" id="CLU_1196748_0_0_1"/>
<dbReference type="KEGG" id="ehx:EMIHUDRAFT_244585"/>
<proteinExistence type="predicted"/>
<name>A0A0D3J0H5_EMIH1</name>
<dbReference type="AlphaFoldDB" id="A0A0D3J0H5"/>
<accession>A0A0D3J0H5</accession>
<sequence>MPKSAAATSVRNTCPAGAVGKVLAEQPEDPCTAVAVELMRGTGLGERAAALSAVRAEQEDGLEKLIGPPLMEDASLLKAMETEHCKEKDADVPFATSNGIEGATSHREWEFVVAPVVEDQDSRYAERGGDFRTAHREWLTLEELVAGRLYTGPMYEKYNGVLRFFSARGADGAVRLEYASETEVPFLQKKCGWLCLGEWAATAAAAPAPPAPAACACTVCAAAPGWPRQRKP</sequence>
<dbReference type="Proteomes" id="UP000013827">
    <property type="component" value="Unassembled WGS sequence"/>
</dbReference>
<organism evidence="1 2">
    <name type="scientific">Emiliania huxleyi (strain CCMP1516)</name>
    <dbReference type="NCBI Taxonomy" id="280463"/>
    <lineage>
        <taxon>Eukaryota</taxon>
        <taxon>Haptista</taxon>
        <taxon>Haptophyta</taxon>
        <taxon>Prymnesiophyceae</taxon>
        <taxon>Isochrysidales</taxon>
        <taxon>Noelaerhabdaceae</taxon>
        <taxon>Emiliania</taxon>
    </lineage>
</organism>
<evidence type="ECO:0000313" key="1">
    <source>
        <dbReference type="EnsemblProtists" id="EOD17010"/>
    </source>
</evidence>
<dbReference type="PaxDb" id="2903-EOD17010"/>
<reference evidence="1" key="2">
    <citation type="submission" date="2024-10" db="UniProtKB">
        <authorList>
            <consortium name="EnsemblProtists"/>
        </authorList>
    </citation>
    <scope>IDENTIFICATION</scope>
</reference>
<dbReference type="GeneID" id="17263159"/>
<keyword evidence="2" id="KW-1185">Reference proteome</keyword>
<dbReference type="EnsemblProtists" id="EOD17010">
    <property type="protein sequence ID" value="EOD17010"/>
    <property type="gene ID" value="EMIHUDRAFT_244585"/>
</dbReference>
<evidence type="ECO:0000313" key="2">
    <source>
        <dbReference type="Proteomes" id="UP000013827"/>
    </source>
</evidence>
<protein>
    <submittedName>
        <fullName evidence="1">Uncharacterized protein</fullName>
    </submittedName>
</protein>
<dbReference type="RefSeq" id="XP_005769439.1">
    <property type="nucleotide sequence ID" value="XM_005769382.1"/>
</dbReference>